<reference evidence="1" key="1">
    <citation type="submission" date="2019-08" db="EMBL/GenBank/DDBJ databases">
        <authorList>
            <person name="Kucharzyk K."/>
            <person name="Murdoch R.W."/>
            <person name="Higgins S."/>
            <person name="Loffler F."/>
        </authorList>
    </citation>
    <scope>NUCLEOTIDE SEQUENCE</scope>
</reference>
<dbReference type="EMBL" id="VSSQ01005275">
    <property type="protein sequence ID" value="MPM28515.1"/>
    <property type="molecule type" value="Genomic_DNA"/>
</dbReference>
<protein>
    <submittedName>
        <fullName evidence="1">Uncharacterized protein</fullName>
    </submittedName>
</protein>
<sequence length="229" mass="24901">MNSLTSLPLSPIKQMTLMSAVVFLASIPMRVLFPTPLPANIPTLCPLPIVNNPSIAFIPEAKGVLIIFLCRGSGGSLYMGYNVLVPIVPFPSMGCPNPSRTRPNKPLPTGTCMLFPVATTWLPGPIPSKDPKGIKLTIFPLKPTTSAKTGQLSFILIISQSSFKFTAGPIDSMVSPMTWDTLPLYLTKSFVSIIFLYFDKSSLVKSTTHSSAQIQRLFLIVQAVDLCWN</sequence>
<name>A0A644YIU8_9ZZZZ</name>
<evidence type="ECO:0000313" key="1">
    <source>
        <dbReference type="EMBL" id="MPM28515.1"/>
    </source>
</evidence>
<proteinExistence type="predicted"/>
<gene>
    <name evidence="1" type="ORF">SDC9_75041</name>
</gene>
<accession>A0A644YIU8</accession>
<dbReference type="AlphaFoldDB" id="A0A644YIU8"/>
<organism evidence="1">
    <name type="scientific">bioreactor metagenome</name>
    <dbReference type="NCBI Taxonomy" id="1076179"/>
    <lineage>
        <taxon>unclassified sequences</taxon>
        <taxon>metagenomes</taxon>
        <taxon>ecological metagenomes</taxon>
    </lineage>
</organism>
<comment type="caution">
    <text evidence="1">The sequence shown here is derived from an EMBL/GenBank/DDBJ whole genome shotgun (WGS) entry which is preliminary data.</text>
</comment>